<organism evidence="3 4">
    <name type="scientific">Clostridium oryzae</name>
    <dbReference type="NCBI Taxonomy" id="1450648"/>
    <lineage>
        <taxon>Bacteria</taxon>
        <taxon>Bacillati</taxon>
        <taxon>Bacillota</taxon>
        <taxon>Clostridia</taxon>
        <taxon>Eubacteriales</taxon>
        <taxon>Clostridiaceae</taxon>
        <taxon>Clostridium</taxon>
    </lineage>
</organism>
<dbReference type="RefSeq" id="WP_079428074.1">
    <property type="nucleotide sequence ID" value="NZ_MZGV01000086.1"/>
</dbReference>
<dbReference type="SUPFAM" id="SSF48600">
    <property type="entry name" value="Chorismate mutase II"/>
    <property type="match status" value="1"/>
</dbReference>
<feature type="domain" description="Chorismate mutase" evidence="2">
    <location>
        <begin position="1"/>
        <end position="87"/>
    </location>
</feature>
<evidence type="ECO:0000256" key="1">
    <source>
        <dbReference type="ARBA" id="ARBA00023235"/>
    </source>
</evidence>
<dbReference type="InterPro" id="IPR051331">
    <property type="entry name" value="Chorismate_mutase-related"/>
</dbReference>
<dbReference type="STRING" id="1450648.CLORY_41350"/>
<keyword evidence="1 3" id="KW-0413">Isomerase</keyword>
<dbReference type="PROSITE" id="PS51168">
    <property type="entry name" value="CHORISMATE_MUT_2"/>
    <property type="match status" value="1"/>
</dbReference>
<dbReference type="GO" id="GO:0009697">
    <property type="term" value="P:salicylic acid biosynthetic process"/>
    <property type="evidence" value="ECO:0007669"/>
    <property type="project" value="TreeGrafter"/>
</dbReference>
<dbReference type="PANTHER" id="PTHR38041">
    <property type="entry name" value="CHORISMATE MUTASE"/>
    <property type="match status" value="1"/>
</dbReference>
<sequence length="87" mass="10391">MNKLDELRDEIDKLDTEILSLLEKRFAACKGVGEYKLENELPILNEEREQQVIEKILKKIKDPYYSDYIKQIFITIMDESKKLQKNL</sequence>
<dbReference type="InterPro" id="IPR011279">
    <property type="entry name" value="Chorismate_mutase_GmP"/>
</dbReference>
<dbReference type="InterPro" id="IPR036979">
    <property type="entry name" value="CM_dom_sf"/>
</dbReference>
<keyword evidence="4" id="KW-1185">Reference proteome</keyword>
<dbReference type="GO" id="GO:0004106">
    <property type="term" value="F:chorismate mutase activity"/>
    <property type="evidence" value="ECO:0007669"/>
    <property type="project" value="UniProtKB-EC"/>
</dbReference>
<dbReference type="Pfam" id="PF01817">
    <property type="entry name" value="CM_2"/>
    <property type="match status" value="1"/>
</dbReference>
<gene>
    <name evidence="3" type="ORF">CLORY_41350</name>
</gene>
<dbReference type="OrthoDB" id="9802281at2"/>
<reference evidence="3 4" key="1">
    <citation type="submission" date="2017-03" db="EMBL/GenBank/DDBJ databases">
        <title>Genome sequence of Clostridium oryzae DSM 28571.</title>
        <authorList>
            <person name="Poehlein A."/>
            <person name="Daniel R."/>
        </authorList>
    </citation>
    <scope>NUCLEOTIDE SEQUENCE [LARGE SCALE GENOMIC DNA]</scope>
    <source>
        <strain evidence="3 4">DSM 28571</strain>
    </source>
</reference>
<dbReference type="EC" id="5.4.99.5" evidence="3"/>
<dbReference type="AlphaFoldDB" id="A0A1V4IBS7"/>
<name>A0A1V4IBS7_9CLOT</name>
<dbReference type="SMART" id="SM00830">
    <property type="entry name" value="CM_2"/>
    <property type="match status" value="1"/>
</dbReference>
<protein>
    <submittedName>
        <fullName evidence="3">Intracellular chorismate mutase</fullName>
        <ecNumber evidence="3">5.4.99.5</ecNumber>
    </submittedName>
</protein>
<dbReference type="InterPro" id="IPR002701">
    <property type="entry name" value="CM_II_prokaryot"/>
</dbReference>
<dbReference type="NCBIfam" id="TIGR01805">
    <property type="entry name" value="CM_mono_grmpos"/>
    <property type="match status" value="1"/>
</dbReference>
<comment type="caution">
    <text evidence="3">The sequence shown here is derived from an EMBL/GenBank/DDBJ whole genome shotgun (WGS) entry which is preliminary data.</text>
</comment>
<evidence type="ECO:0000259" key="2">
    <source>
        <dbReference type="PROSITE" id="PS51168"/>
    </source>
</evidence>
<dbReference type="EMBL" id="MZGV01000086">
    <property type="protein sequence ID" value="OPJ57396.1"/>
    <property type="molecule type" value="Genomic_DNA"/>
</dbReference>
<accession>A0A1V4IBS7</accession>
<evidence type="ECO:0000313" key="4">
    <source>
        <dbReference type="Proteomes" id="UP000190080"/>
    </source>
</evidence>
<dbReference type="GO" id="GO:0046417">
    <property type="term" value="P:chorismate metabolic process"/>
    <property type="evidence" value="ECO:0007669"/>
    <property type="project" value="InterPro"/>
</dbReference>
<dbReference type="Gene3D" id="1.20.59.10">
    <property type="entry name" value="Chorismate mutase"/>
    <property type="match status" value="1"/>
</dbReference>
<dbReference type="PANTHER" id="PTHR38041:SF1">
    <property type="entry name" value="CHORISMATE MUTASE"/>
    <property type="match status" value="1"/>
</dbReference>
<evidence type="ECO:0000313" key="3">
    <source>
        <dbReference type="EMBL" id="OPJ57396.1"/>
    </source>
</evidence>
<dbReference type="Proteomes" id="UP000190080">
    <property type="component" value="Unassembled WGS sequence"/>
</dbReference>
<proteinExistence type="predicted"/>
<dbReference type="InterPro" id="IPR036263">
    <property type="entry name" value="Chorismate_II_sf"/>
</dbReference>